<evidence type="ECO:0000313" key="3">
    <source>
        <dbReference type="Proteomes" id="UP001163846"/>
    </source>
</evidence>
<dbReference type="Proteomes" id="UP001163846">
    <property type="component" value="Unassembled WGS sequence"/>
</dbReference>
<dbReference type="AlphaFoldDB" id="A0AA38P8M0"/>
<evidence type="ECO:0000256" key="1">
    <source>
        <dbReference type="SAM" id="SignalP"/>
    </source>
</evidence>
<proteinExistence type="predicted"/>
<evidence type="ECO:0000313" key="2">
    <source>
        <dbReference type="EMBL" id="KAJ3838338.1"/>
    </source>
</evidence>
<dbReference type="EMBL" id="MU806188">
    <property type="protein sequence ID" value="KAJ3838338.1"/>
    <property type="molecule type" value="Genomic_DNA"/>
</dbReference>
<protein>
    <submittedName>
        <fullName evidence="2">Uncharacterized protein</fullName>
    </submittedName>
</protein>
<accession>A0AA38P8M0</accession>
<organism evidence="2 3">
    <name type="scientific">Lentinula raphanica</name>
    <dbReference type="NCBI Taxonomy" id="153919"/>
    <lineage>
        <taxon>Eukaryota</taxon>
        <taxon>Fungi</taxon>
        <taxon>Dikarya</taxon>
        <taxon>Basidiomycota</taxon>
        <taxon>Agaricomycotina</taxon>
        <taxon>Agaricomycetes</taxon>
        <taxon>Agaricomycetidae</taxon>
        <taxon>Agaricales</taxon>
        <taxon>Marasmiineae</taxon>
        <taxon>Omphalotaceae</taxon>
        <taxon>Lentinula</taxon>
    </lineage>
</organism>
<sequence>MFCFRTIHLVFGLILIGAVKAVPMPPSGTTSKSPKPLASSGENPLDYLNYLFIVKRKNPEYVGYTDHDIQSEISSMQKGLYRVSGWIQVTIYFGTRTDSPEPTMKNKLSKLWEKLLKWFKGSPAPSPNAITNLMEGSPAPTRPNAARNLMFKEEAGVSEERESMLRESIQRWSGYEVRWDKALEVQVIYDGGLEPGKNCFHYYVSWVYRWKHPEEVGSIYGSIGNVVFMQLYRELPKGWSK</sequence>
<feature type="signal peptide" evidence="1">
    <location>
        <begin position="1"/>
        <end position="21"/>
    </location>
</feature>
<keyword evidence="3" id="KW-1185">Reference proteome</keyword>
<gene>
    <name evidence="2" type="ORF">F5878DRAFT_661281</name>
</gene>
<keyword evidence="1" id="KW-0732">Signal</keyword>
<feature type="chain" id="PRO_5041301112" evidence="1">
    <location>
        <begin position="22"/>
        <end position="241"/>
    </location>
</feature>
<comment type="caution">
    <text evidence="2">The sequence shown here is derived from an EMBL/GenBank/DDBJ whole genome shotgun (WGS) entry which is preliminary data.</text>
</comment>
<name>A0AA38P8M0_9AGAR</name>
<reference evidence="2" key="1">
    <citation type="submission" date="2022-08" db="EMBL/GenBank/DDBJ databases">
        <authorList>
            <consortium name="DOE Joint Genome Institute"/>
            <person name="Min B."/>
            <person name="Riley R."/>
            <person name="Sierra-Patev S."/>
            <person name="Naranjo-Ortiz M."/>
            <person name="Looney B."/>
            <person name="Konkel Z."/>
            <person name="Slot J.C."/>
            <person name="Sakamoto Y."/>
            <person name="Steenwyk J.L."/>
            <person name="Rokas A."/>
            <person name="Carro J."/>
            <person name="Camarero S."/>
            <person name="Ferreira P."/>
            <person name="Molpeceres G."/>
            <person name="Ruiz-Duenas F.J."/>
            <person name="Serrano A."/>
            <person name="Henrissat B."/>
            <person name="Drula E."/>
            <person name="Hughes K.W."/>
            <person name="Mata J.L."/>
            <person name="Ishikawa N.K."/>
            <person name="Vargas-Isla R."/>
            <person name="Ushijima S."/>
            <person name="Smith C.A."/>
            <person name="Ahrendt S."/>
            <person name="Andreopoulos W."/>
            <person name="He G."/>
            <person name="Labutti K."/>
            <person name="Lipzen A."/>
            <person name="Ng V."/>
            <person name="Sandor L."/>
            <person name="Barry K."/>
            <person name="Martinez A.T."/>
            <person name="Xiao Y."/>
            <person name="Gibbons J.G."/>
            <person name="Terashima K."/>
            <person name="Hibbett D.S."/>
            <person name="Grigoriev I.V."/>
        </authorList>
    </citation>
    <scope>NUCLEOTIDE SEQUENCE</scope>
    <source>
        <strain evidence="2">TFB9207</strain>
    </source>
</reference>